<evidence type="ECO:0000256" key="2">
    <source>
        <dbReference type="ARBA" id="ARBA00012790"/>
    </source>
</evidence>
<keyword evidence="6" id="KW-0479">Metal-binding</keyword>
<dbReference type="GO" id="GO:0005524">
    <property type="term" value="F:ATP binding"/>
    <property type="evidence" value="ECO:0007669"/>
    <property type="project" value="UniProtKB-KW"/>
</dbReference>
<dbReference type="FunFam" id="1.20.1110.10:FF:000002">
    <property type="entry name" value="Calcium-transporting ATPase"/>
    <property type="match status" value="1"/>
</dbReference>
<reference evidence="18 19" key="1">
    <citation type="journal article" date="2023" name="Elife">
        <title>Identification of key yeast species and microbe-microbe interactions impacting larval growth of Drosophila in the wild.</title>
        <authorList>
            <person name="Mure A."/>
            <person name="Sugiura Y."/>
            <person name="Maeda R."/>
            <person name="Honda K."/>
            <person name="Sakurai N."/>
            <person name="Takahashi Y."/>
            <person name="Watada M."/>
            <person name="Katoh T."/>
            <person name="Gotoh A."/>
            <person name="Gotoh Y."/>
            <person name="Taniguchi I."/>
            <person name="Nakamura K."/>
            <person name="Hayashi T."/>
            <person name="Katayama T."/>
            <person name="Uemura T."/>
            <person name="Hattori Y."/>
        </authorList>
    </citation>
    <scope>NUCLEOTIDE SEQUENCE [LARGE SCALE GENOMIC DNA]</scope>
    <source>
        <strain evidence="18 19">SC-9</strain>
    </source>
</reference>
<dbReference type="Gene3D" id="3.40.50.1000">
    <property type="entry name" value="HAD superfamily/HAD-like"/>
    <property type="match status" value="1"/>
</dbReference>
<proteinExistence type="predicted"/>
<dbReference type="PRINTS" id="PR00119">
    <property type="entry name" value="CATATPASE"/>
</dbReference>
<feature type="transmembrane region" description="Helical" evidence="16">
    <location>
        <begin position="1089"/>
        <end position="1115"/>
    </location>
</feature>
<dbReference type="PANTHER" id="PTHR24093:SF369">
    <property type="entry name" value="CALCIUM-TRANSPORTING ATPASE"/>
    <property type="match status" value="1"/>
</dbReference>
<evidence type="ECO:0000256" key="12">
    <source>
        <dbReference type="ARBA" id="ARBA00022989"/>
    </source>
</evidence>
<evidence type="ECO:0000256" key="3">
    <source>
        <dbReference type="ARBA" id="ARBA00022448"/>
    </source>
</evidence>
<keyword evidence="5 16" id="KW-0812">Transmembrane</keyword>
<sequence length="1233" mass="134584">MPTRANTRLSTILTGTRRHLSTGFNYTIDQLNFHDPKSLNKFNDLVSNNPSNNNNDQPSDNEIQVENIGLTNPVSTKDQLQSFYHQLKTDPVSGLSSEDFSDKDLLHNRTRHFGKNVLPFTPPKPLYKLIYEAMQDKVLIVLSVAAIVSLALGLYETFGQDDEFDDEGKKKPKVEWVEGVAIIVAIFIVVIVGSVNDYQKERQFAKLNAKKEDKKVVAIRDHKETVVSVYDLVVGDVIRVETGDIVPTDGIMISGECECDESALTGETNTIKKYPIASALELYQESNPKNVSSIDLATNSSLQDPFFISGSKVLSGVGHCLVTAVGPNSIHGRTMASLKTEPEVTPLQARLDGLANGISKYGLIAAVILFIVLFIRFCALLPSPHKYSHLPGAQKGEKFLDILIVSITIVVVAVPEGLPLAVTLALAFATTRMAKDMNLVRVLKSCETMGGATAICSDKTGTLTENRMRVIRGFFGFKNDDGSSNNALEFNNTGLNDNHEQDDSLVVMDDINGKVGNESVHNFMVNSVLNSTAFINEETEDPETEALRENECSKSFFGKKKPTIPKRAPEPYVGSKTEVALLILCSQLFGMGTAEESGNVAELRKQTGLLGVEKVVGFIPFESRRKWSGVVVKNQSKSSTESAYAKYTSQSRYTLFIKGAAEILSKQSSHISNSQGGKTALSSETREFVDQKINTYAKGALRSIVLCHLELDVDEDYLKKLGLWGTKGGEAIDNFFESLNSANAPDLKSTPGLVIDSIVGIQDPLREGVSEAVVACQDAGVCVRMVTGDNLITGKSIALGCGIIRPAELDNADVCMEGPVFRKLSQSQMRKVIPGLRVLARSSPEDKRILVRELKAMGEVVAVTGDGTNDAPALKLANVGFSMGISGTDVAREASDIILMTDNFSAIVQAIKWGRCVSVSIKKFIQFQLTVNVTAVVLTFVSAVASSDGKSVLTAVQLLWVNLIMDTLAALALATDKPDKDILKSRPNGTKTPLISVAMWKMIMGQSMMQLVITFVLNFAGKQIFFGDQKINGHQKTQLSAMTFNAFVWLQIFCMFVSRKLDEGDGITTVRGRFTMRNLNFFAHLFRNWYFISIMLIIMGFQILIMFVGGAAFSVAHQTGAMWGTAIICGLLSFPCGILIRLIPDEWVLKCFPTKAFQWLVYIASFGFIRKSKSRPGNERGVVSEDEADTEHEAINESVGASIDKGKDGISGTSSGHEDSTTLDENSGSERAN</sequence>
<protein>
    <recommendedName>
        <fullName evidence="2">P-type Ca(2+) transporter</fullName>
        <ecNumber evidence="2">7.2.2.10</ecNumber>
    </recommendedName>
</protein>
<evidence type="ECO:0000256" key="1">
    <source>
        <dbReference type="ARBA" id="ARBA00004127"/>
    </source>
</evidence>
<comment type="subcellular location">
    <subcellularLocation>
        <location evidence="1">Endomembrane system</location>
        <topology evidence="1">Multi-pass membrane protein</topology>
    </subcellularLocation>
</comment>
<feature type="region of interest" description="Disordered" evidence="15">
    <location>
        <begin position="1174"/>
        <end position="1233"/>
    </location>
</feature>
<keyword evidence="13" id="KW-0406">Ion transport</keyword>
<evidence type="ECO:0000256" key="6">
    <source>
        <dbReference type="ARBA" id="ARBA00022723"/>
    </source>
</evidence>
<feature type="transmembrane region" description="Helical" evidence="16">
    <location>
        <begin position="176"/>
        <end position="196"/>
    </location>
</feature>
<feature type="transmembrane region" description="Helical" evidence="16">
    <location>
        <begin position="361"/>
        <end position="382"/>
    </location>
</feature>
<keyword evidence="8" id="KW-0106">Calcium</keyword>
<evidence type="ECO:0000313" key="18">
    <source>
        <dbReference type="EMBL" id="GMM38578.1"/>
    </source>
</evidence>
<dbReference type="PANTHER" id="PTHR24093">
    <property type="entry name" value="CATION TRANSPORTING ATPASE"/>
    <property type="match status" value="1"/>
</dbReference>
<dbReference type="GO" id="GO:0046872">
    <property type="term" value="F:metal ion binding"/>
    <property type="evidence" value="ECO:0007669"/>
    <property type="project" value="UniProtKB-KW"/>
</dbReference>
<feature type="transmembrane region" description="Helical" evidence="16">
    <location>
        <begin position="952"/>
        <end position="973"/>
    </location>
</feature>
<dbReference type="InterPro" id="IPR018303">
    <property type="entry name" value="ATPase_P-typ_P_site"/>
</dbReference>
<comment type="caution">
    <text evidence="18">The sequence shown here is derived from an EMBL/GenBank/DDBJ whole genome shotgun (WGS) entry which is preliminary data.</text>
</comment>
<dbReference type="GO" id="GO:0016887">
    <property type="term" value="F:ATP hydrolysis activity"/>
    <property type="evidence" value="ECO:0007669"/>
    <property type="project" value="InterPro"/>
</dbReference>
<dbReference type="SUPFAM" id="SSF81653">
    <property type="entry name" value="Calcium ATPase, transduction domain A"/>
    <property type="match status" value="1"/>
</dbReference>
<keyword evidence="4" id="KW-0109">Calcium transport</keyword>
<dbReference type="InterPro" id="IPR004014">
    <property type="entry name" value="ATPase_P-typ_cation-transptr_N"/>
</dbReference>
<accession>A0AAV5QWT0</accession>
<keyword evidence="9" id="KW-0067">ATP-binding</keyword>
<dbReference type="SFLD" id="SFLDG00002">
    <property type="entry name" value="C1.7:_P-type_atpase_like"/>
    <property type="match status" value="1"/>
</dbReference>
<evidence type="ECO:0000256" key="13">
    <source>
        <dbReference type="ARBA" id="ARBA00023065"/>
    </source>
</evidence>
<dbReference type="GO" id="GO:0005388">
    <property type="term" value="F:P-type calcium transporter activity"/>
    <property type="evidence" value="ECO:0007669"/>
    <property type="project" value="UniProtKB-EC"/>
</dbReference>
<dbReference type="GO" id="GO:0006874">
    <property type="term" value="P:intracellular calcium ion homeostasis"/>
    <property type="evidence" value="ECO:0007669"/>
    <property type="project" value="TreeGrafter"/>
</dbReference>
<dbReference type="InterPro" id="IPR008250">
    <property type="entry name" value="ATPase_P-typ_transduc_dom_A_sf"/>
</dbReference>
<feature type="domain" description="Cation-transporting P-type ATPase N-terminal" evidence="17">
    <location>
        <begin position="73"/>
        <end position="154"/>
    </location>
</feature>
<dbReference type="FunFam" id="3.40.50.1000:FF:000001">
    <property type="entry name" value="Phospholipid-transporting ATPase IC"/>
    <property type="match status" value="1"/>
</dbReference>
<dbReference type="Gene3D" id="2.70.150.10">
    <property type="entry name" value="Calcium-transporting ATPase, cytoplasmic transduction domain A"/>
    <property type="match status" value="1"/>
</dbReference>
<dbReference type="AlphaFoldDB" id="A0AAV5QWT0"/>
<dbReference type="Pfam" id="PF00689">
    <property type="entry name" value="Cation_ATPase_C"/>
    <property type="match status" value="1"/>
</dbReference>
<keyword evidence="19" id="KW-1185">Reference proteome</keyword>
<keyword evidence="10" id="KW-0460">Magnesium</keyword>
<feature type="transmembrane region" description="Helical" evidence="16">
    <location>
        <begin position="1039"/>
        <end position="1057"/>
    </location>
</feature>
<evidence type="ECO:0000256" key="15">
    <source>
        <dbReference type="SAM" id="MobiDB-lite"/>
    </source>
</evidence>
<dbReference type="InterPro" id="IPR044492">
    <property type="entry name" value="P_typ_ATPase_HD_dom"/>
</dbReference>
<dbReference type="RefSeq" id="XP_064855573.1">
    <property type="nucleotide sequence ID" value="XM_064999501.1"/>
</dbReference>
<dbReference type="NCBIfam" id="TIGR01494">
    <property type="entry name" value="ATPase_P-type"/>
    <property type="match status" value="3"/>
</dbReference>
<keyword evidence="12 16" id="KW-1133">Transmembrane helix</keyword>
<gene>
    <name evidence="18" type="ORF">DASC09_059170</name>
</gene>
<dbReference type="GeneID" id="90076566"/>
<dbReference type="Pfam" id="PF13246">
    <property type="entry name" value="Cation_ATPase"/>
    <property type="match status" value="1"/>
</dbReference>
<dbReference type="SUPFAM" id="SSF81665">
    <property type="entry name" value="Calcium ATPase, transmembrane domain M"/>
    <property type="match status" value="1"/>
</dbReference>
<name>A0AAV5QWT0_9ASCO</name>
<feature type="transmembrane region" description="Helical" evidence="16">
    <location>
        <begin position="994"/>
        <end position="1019"/>
    </location>
</feature>
<dbReference type="InterPro" id="IPR059000">
    <property type="entry name" value="ATPase_P-type_domA"/>
</dbReference>
<keyword evidence="14 16" id="KW-0472">Membrane</keyword>
<dbReference type="Pfam" id="PF00690">
    <property type="entry name" value="Cation_ATPase_N"/>
    <property type="match status" value="1"/>
</dbReference>
<feature type="transmembrane region" description="Helical" evidence="16">
    <location>
        <begin position="138"/>
        <end position="156"/>
    </location>
</feature>
<dbReference type="GO" id="GO:0012505">
    <property type="term" value="C:endomembrane system"/>
    <property type="evidence" value="ECO:0007669"/>
    <property type="project" value="UniProtKB-SubCell"/>
</dbReference>
<evidence type="ECO:0000256" key="5">
    <source>
        <dbReference type="ARBA" id="ARBA00022692"/>
    </source>
</evidence>
<dbReference type="SUPFAM" id="SSF81660">
    <property type="entry name" value="Metal cation-transporting ATPase, ATP-binding domain N"/>
    <property type="match status" value="1"/>
</dbReference>
<keyword evidence="3" id="KW-0813">Transport</keyword>
<dbReference type="SFLD" id="SFLDF00027">
    <property type="entry name" value="p-type_atpase"/>
    <property type="match status" value="1"/>
</dbReference>
<dbReference type="PROSITE" id="PS00154">
    <property type="entry name" value="ATPASE_E1_E2"/>
    <property type="match status" value="1"/>
</dbReference>
<dbReference type="EC" id="7.2.2.10" evidence="2"/>
<dbReference type="Gene3D" id="3.40.1110.10">
    <property type="entry name" value="Calcium-transporting ATPase, cytoplasmic domain N"/>
    <property type="match status" value="1"/>
</dbReference>
<evidence type="ECO:0000313" key="19">
    <source>
        <dbReference type="Proteomes" id="UP001360560"/>
    </source>
</evidence>
<evidence type="ECO:0000256" key="10">
    <source>
        <dbReference type="ARBA" id="ARBA00022842"/>
    </source>
</evidence>
<feature type="transmembrane region" description="Helical" evidence="16">
    <location>
        <begin position="402"/>
        <end position="429"/>
    </location>
</feature>
<dbReference type="GO" id="GO:0005886">
    <property type="term" value="C:plasma membrane"/>
    <property type="evidence" value="ECO:0007669"/>
    <property type="project" value="TreeGrafter"/>
</dbReference>
<dbReference type="Pfam" id="PF00122">
    <property type="entry name" value="E1-E2_ATPase"/>
    <property type="match status" value="1"/>
</dbReference>
<evidence type="ECO:0000256" key="9">
    <source>
        <dbReference type="ARBA" id="ARBA00022840"/>
    </source>
</evidence>
<evidence type="ECO:0000259" key="17">
    <source>
        <dbReference type="SMART" id="SM00831"/>
    </source>
</evidence>
<evidence type="ECO:0000256" key="14">
    <source>
        <dbReference type="ARBA" id="ARBA00023136"/>
    </source>
</evidence>
<evidence type="ECO:0000256" key="16">
    <source>
        <dbReference type="SAM" id="Phobius"/>
    </source>
</evidence>
<organism evidence="18 19">
    <name type="scientific">Saccharomycopsis crataegensis</name>
    <dbReference type="NCBI Taxonomy" id="43959"/>
    <lineage>
        <taxon>Eukaryota</taxon>
        <taxon>Fungi</taxon>
        <taxon>Dikarya</taxon>
        <taxon>Ascomycota</taxon>
        <taxon>Saccharomycotina</taxon>
        <taxon>Saccharomycetes</taxon>
        <taxon>Saccharomycopsidaceae</taxon>
        <taxon>Saccharomycopsis</taxon>
    </lineage>
</organism>
<dbReference type="SMART" id="SM00831">
    <property type="entry name" value="Cation_ATPase_N"/>
    <property type="match status" value="1"/>
</dbReference>
<dbReference type="InterPro" id="IPR001757">
    <property type="entry name" value="P_typ_ATPase"/>
</dbReference>
<dbReference type="InterPro" id="IPR036412">
    <property type="entry name" value="HAD-like_sf"/>
</dbReference>
<dbReference type="FunFam" id="2.70.150.10:FF:000028">
    <property type="entry name" value="Calcium-transporting ATPase"/>
    <property type="match status" value="1"/>
</dbReference>
<dbReference type="Proteomes" id="UP001360560">
    <property type="component" value="Unassembled WGS sequence"/>
</dbReference>
<evidence type="ECO:0000256" key="11">
    <source>
        <dbReference type="ARBA" id="ARBA00022967"/>
    </source>
</evidence>
<keyword evidence="7" id="KW-0547">Nucleotide-binding</keyword>
<evidence type="ECO:0000256" key="7">
    <source>
        <dbReference type="ARBA" id="ARBA00022741"/>
    </source>
</evidence>
<dbReference type="InterPro" id="IPR023299">
    <property type="entry name" value="ATPase_P-typ_cyto_dom_N"/>
</dbReference>
<feature type="compositionally biased region" description="Polar residues" evidence="15">
    <location>
        <begin position="1223"/>
        <end position="1233"/>
    </location>
</feature>
<dbReference type="InterPro" id="IPR023298">
    <property type="entry name" value="ATPase_P-typ_TM_dom_sf"/>
</dbReference>
<keyword evidence="11" id="KW-1278">Translocase</keyword>
<dbReference type="Gene3D" id="1.20.1110.10">
    <property type="entry name" value="Calcium-transporting ATPase, transmembrane domain"/>
    <property type="match status" value="1"/>
</dbReference>
<dbReference type="InterPro" id="IPR006068">
    <property type="entry name" value="ATPase_P-typ_cation-transptr_C"/>
</dbReference>
<dbReference type="InterPro" id="IPR023214">
    <property type="entry name" value="HAD_sf"/>
</dbReference>
<feature type="transmembrane region" description="Helical" evidence="16">
    <location>
        <begin position="1121"/>
        <end position="1140"/>
    </location>
</feature>
<evidence type="ECO:0000256" key="4">
    <source>
        <dbReference type="ARBA" id="ARBA00022568"/>
    </source>
</evidence>
<dbReference type="EMBL" id="BTFZ01000020">
    <property type="protein sequence ID" value="GMM38578.1"/>
    <property type="molecule type" value="Genomic_DNA"/>
</dbReference>
<evidence type="ECO:0000256" key="8">
    <source>
        <dbReference type="ARBA" id="ARBA00022837"/>
    </source>
</evidence>
<feature type="transmembrane region" description="Helical" evidence="16">
    <location>
        <begin position="929"/>
        <end position="946"/>
    </location>
</feature>
<dbReference type="SUPFAM" id="SSF56784">
    <property type="entry name" value="HAD-like"/>
    <property type="match status" value="1"/>
</dbReference>
<dbReference type="SFLD" id="SFLDS00003">
    <property type="entry name" value="Haloacid_Dehalogenase"/>
    <property type="match status" value="1"/>
</dbReference>